<dbReference type="Proteomes" id="UP000662857">
    <property type="component" value="Chromosome"/>
</dbReference>
<proteinExistence type="predicted"/>
<evidence type="ECO:0000256" key="2">
    <source>
        <dbReference type="SAM" id="Phobius"/>
    </source>
</evidence>
<evidence type="ECO:0008006" key="5">
    <source>
        <dbReference type="Google" id="ProtNLM"/>
    </source>
</evidence>
<name>A0A895YJ07_9ACTN</name>
<keyword evidence="2" id="KW-0812">Transmembrane</keyword>
<keyword evidence="2" id="KW-0472">Membrane</keyword>
<feature type="transmembrane region" description="Helical" evidence="2">
    <location>
        <begin position="92"/>
        <end position="112"/>
    </location>
</feature>
<feature type="region of interest" description="Disordered" evidence="1">
    <location>
        <begin position="384"/>
        <end position="406"/>
    </location>
</feature>
<gene>
    <name evidence="3" type="ORF">JQS43_24400</name>
</gene>
<reference evidence="3" key="1">
    <citation type="submission" date="2021-02" db="EMBL/GenBank/DDBJ databases">
        <title>Natrosporangium hydrolyticum gen. nov., sp. nov, a haloalkaliphilic actinobacterium from a soda solonchak soil.</title>
        <authorList>
            <person name="Sorokin D.Y."/>
            <person name="Khijniak T.V."/>
            <person name="Zakharycheva A.P."/>
            <person name="Boueva O.V."/>
            <person name="Ariskina E.V."/>
            <person name="Hahnke R.L."/>
            <person name="Bunk B."/>
            <person name="Sproer C."/>
            <person name="Schumann P."/>
            <person name="Evtushenko L.I."/>
            <person name="Kublanov I.V."/>
        </authorList>
    </citation>
    <scope>NUCLEOTIDE SEQUENCE</scope>
    <source>
        <strain evidence="3">DSM 106523</strain>
    </source>
</reference>
<feature type="transmembrane region" description="Helical" evidence="2">
    <location>
        <begin position="118"/>
        <end position="139"/>
    </location>
</feature>
<evidence type="ECO:0000313" key="3">
    <source>
        <dbReference type="EMBL" id="QSB14576.1"/>
    </source>
</evidence>
<dbReference type="AlphaFoldDB" id="A0A895YJ07"/>
<evidence type="ECO:0000313" key="4">
    <source>
        <dbReference type="Proteomes" id="UP000662857"/>
    </source>
</evidence>
<organism evidence="3 4">
    <name type="scientific">Natronosporangium hydrolyticum</name>
    <dbReference type="NCBI Taxonomy" id="2811111"/>
    <lineage>
        <taxon>Bacteria</taxon>
        <taxon>Bacillati</taxon>
        <taxon>Actinomycetota</taxon>
        <taxon>Actinomycetes</taxon>
        <taxon>Micromonosporales</taxon>
        <taxon>Micromonosporaceae</taxon>
        <taxon>Natronosporangium</taxon>
    </lineage>
</organism>
<sequence length="406" mass="42821">MTEESTTQGAAAAGTLSTEAIHRLAFTFYATAAAAAVIGQTWVALKKLPWSDDLHVGWRIGAVAPFALTLELLAVVLAVMADHRMRLGERAVVLRVFSAAVAVLATGVIVVGHWGDPYVVAAFGGLSVAAYLLSMAHMAMRRRDAMRAAGQLAQIAPAYGWWRRLRRPLLTARAAELARERGLGLYESLRAAELELRAERRRPAIAAAVGAAIRAEQADPRMAEIAVSTLDLDRIAAELAGRADYAGWAARLAPAVTAPVDTATDESPSMPDAPPVGESPLYVPDEWMSHPTSGESPEPGQSPPHAIPPGDAPAGKASARRQRRPQPAASGDPEVTDSLLAQAKTVSDDSDTRMAWLWHATSGQASGRQLAAVGGVSAATGIRRAAQWRLTPPPDPRGDTPPVPVA</sequence>
<feature type="transmembrane region" description="Helical" evidence="2">
    <location>
        <begin position="57"/>
        <end position="80"/>
    </location>
</feature>
<feature type="compositionally biased region" description="Pro residues" evidence="1">
    <location>
        <begin position="391"/>
        <end position="406"/>
    </location>
</feature>
<keyword evidence="4" id="KW-1185">Reference proteome</keyword>
<accession>A0A895YJ07</accession>
<feature type="transmembrane region" description="Helical" evidence="2">
    <location>
        <begin position="26"/>
        <end position="45"/>
    </location>
</feature>
<dbReference type="EMBL" id="CP070499">
    <property type="protein sequence ID" value="QSB14576.1"/>
    <property type="molecule type" value="Genomic_DNA"/>
</dbReference>
<keyword evidence="2" id="KW-1133">Transmembrane helix</keyword>
<dbReference type="KEGG" id="nhy:JQS43_24400"/>
<protein>
    <recommendedName>
        <fullName evidence="5">DUF2637 domain-containing protein</fullName>
    </recommendedName>
</protein>
<feature type="region of interest" description="Disordered" evidence="1">
    <location>
        <begin position="259"/>
        <end position="339"/>
    </location>
</feature>
<feature type="compositionally biased region" description="Pro residues" evidence="1">
    <location>
        <begin position="300"/>
        <end position="311"/>
    </location>
</feature>
<evidence type="ECO:0000256" key="1">
    <source>
        <dbReference type="SAM" id="MobiDB-lite"/>
    </source>
</evidence>
<dbReference type="RefSeq" id="WP_239676717.1">
    <property type="nucleotide sequence ID" value="NZ_CP070499.1"/>
</dbReference>